<keyword evidence="2" id="KW-1185">Reference proteome</keyword>
<name>A0ABT0YNY0_9BURK</name>
<dbReference type="SUPFAM" id="SSF55331">
    <property type="entry name" value="Tautomerase/MIF"/>
    <property type="match status" value="1"/>
</dbReference>
<organism evidence="1 2">
    <name type="scientific">Caldimonas mangrovi</name>
    <dbReference type="NCBI Taxonomy" id="2944811"/>
    <lineage>
        <taxon>Bacteria</taxon>
        <taxon>Pseudomonadati</taxon>
        <taxon>Pseudomonadota</taxon>
        <taxon>Betaproteobacteria</taxon>
        <taxon>Burkholderiales</taxon>
        <taxon>Sphaerotilaceae</taxon>
        <taxon>Caldimonas</taxon>
    </lineage>
</organism>
<evidence type="ECO:0000313" key="1">
    <source>
        <dbReference type="EMBL" id="MCM5680436.1"/>
    </source>
</evidence>
<dbReference type="RefSeq" id="WP_251778889.1">
    <property type="nucleotide sequence ID" value="NZ_JAMKFE010000007.1"/>
</dbReference>
<protein>
    <submittedName>
        <fullName evidence="1">Tautomerase family protein</fullName>
    </submittedName>
</protein>
<dbReference type="PANTHER" id="PTHR38460">
    <property type="entry name" value="TAUTOMERASE YOLI-RELATED"/>
    <property type="match status" value="1"/>
</dbReference>
<proteinExistence type="predicted"/>
<dbReference type="Proteomes" id="UP001165541">
    <property type="component" value="Unassembled WGS sequence"/>
</dbReference>
<sequence>MFDRHYLGGSRSDDYLLIAITAGRLRSTEVKRAFYRRLAERLARSPGIAGCDVMVVITTTGVEDWSFAEGRMSMIDGALER</sequence>
<dbReference type="InterPro" id="IPR014347">
    <property type="entry name" value="Tautomerase/MIF_sf"/>
</dbReference>
<comment type="caution">
    <text evidence="1">The sequence shown here is derived from an EMBL/GenBank/DDBJ whole genome shotgun (WGS) entry which is preliminary data.</text>
</comment>
<reference evidence="1" key="1">
    <citation type="submission" date="2022-05" db="EMBL/GenBank/DDBJ databases">
        <title>Schlegelella sp. nov., isolated from mangrove soil.</title>
        <authorList>
            <person name="Liu Y."/>
            <person name="Ge X."/>
            <person name="Liu W."/>
        </authorList>
    </citation>
    <scope>NUCLEOTIDE SEQUENCE</scope>
    <source>
        <strain evidence="1">S2-27</strain>
    </source>
</reference>
<evidence type="ECO:0000313" key="2">
    <source>
        <dbReference type="Proteomes" id="UP001165541"/>
    </source>
</evidence>
<accession>A0ABT0YNY0</accession>
<dbReference type="InterPro" id="IPR037479">
    <property type="entry name" value="Tauto_MSAD"/>
</dbReference>
<dbReference type="Pfam" id="PF14552">
    <property type="entry name" value="Tautomerase_2"/>
    <property type="match status" value="1"/>
</dbReference>
<dbReference type="Gene3D" id="3.30.429.10">
    <property type="entry name" value="Macrophage Migration Inhibitory Factor"/>
    <property type="match status" value="1"/>
</dbReference>
<gene>
    <name evidence="1" type="ORF">M8A51_12955</name>
</gene>
<dbReference type="PANTHER" id="PTHR38460:SF1">
    <property type="entry name" value="TAUTOMERASE YOLI-RELATED"/>
    <property type="match status" value="1"/>
</dbReference>
<dbReference type="EMBL" id="JAMKFE010000007">
    <property type="protein sequence ID" value="MCM5680436.1"/>
    <property type="molecule type" value="Genomic_DNA"/>
</dbReference>